<feature type="domain" description="Thioredoxin" evidence="1">
    <location>
        <begin position="9"/>
        <end position="165"/>
    </location>
</feature>
<dbReference type="Gene3D" id="3.40.30.10">
    <property type="entry name" value="Glutaredoxin"/>
    <property type="match status" value="1"/>
</dbReference>
<dbReference type="GO" id="GO:0016491">
    <property type="term" value="F:oxidoreductase activity"/>
    <property type="evidence" value="ECO:0007669"/>
    <property type="project" value="InterPro"/>
</dbReference>
<dbReference type="RefSeq" id="WP_120201704.1">
    <property type="nucleotide sequence ID" value="NZ_RAQJ01000004.1"/>
</dbReference>
<comment type="caution">
    <text evidence="2">The sequence shown here is derived from an EMBL/GenBank/DDBJ whole genome shotgun (WGS) entry which is preliminary data.</text>
</comment>
<keyword evidence="3" id="KW-1185">Reference proteome</keyword>
<dbReference type="PANTHER" id="PTHR43640:SF1">
    <property type="entry name" value="THIOREDOXIN-DEPENDENT PEROXIREDOXIN"/>
    <property type="match status" value="1"/>
</dbReference>
<evidence type="ECO:0000313" key="3">
    <source>
        <dbReference type="Proteomes" id="UP000284892"/>
    </source>
</evidence>
<dbReference type="InterPro" id="IPR047262">
    <property type="entry name" value="PRX-like1"/>
</dbReference>
<protein>
    <submittedName>
        <fullName evidence="2">Peroxiredoxin</fullName>
    </submittedName>
</protein>
<proteinExistence type="predicted"/>
<sequence>MARTPSNMIALGTKAPGFKLLDTVSDSYLSLNELKGAKGTVIMFICNHCPFVKHVNEQISQLAKDYLSKGINCIAISSNDTDNYPQDAPHLMKQNAIDEDFTFPYLYDKSQEVAKAYDAACTPDFYVFNDNLELIYRGQLDDSRPGNGIPVTGKDIRDALEALLHNKPINALQKPSIGCNIKWL</sequence>
<dbReference type="PANTHER" id="PTHR43640">
    <property type="entry name" value="OS07G0260300 PROTEIN"/>
    <property type="match status" value="1"/>
</dbReference>
<name>A0A420DGI2_9FLAO</name>
<gene>
    <name evidence="2" type="ORF">BXY80_2118</name>
</gene>
<organism evidence="2 3">
    <name type="scientific">Ichthyenterobacterium magnum</name>
    <dbReference type="NCBI Taxonomy" id="1230530"/>
    <lineage>
        <taxon>Bacteria</taxon>
        <taxon>Pseudomonadati</taxon>
        <taxon>Bacteroidota</taxon>
        <taxon>Flavobacteriia</taxon>
        <taxon>Flavobacteriales</taxon>
        <taxon>Flavobacteriaceae</taxon>
        <taxon>Ichthyenterobacterium</taxon>
    </lineage>
</organism>
<accession>A0A420DGI2</accession>
<evidence type="ECO:0000313" key="2">
    <source>
        <dbReference type="EMBL" id="RKE92202.1"/>
    </source>
</evidence>
<dbReference type="InterPro" id="IPR013766">
    <property type="entry name" value="Thioredoxin_domain"/>
</dbReference>
<dbReference type="InterPro" id="IPR036249">
    <property type="entry name" value="Thioredoxin-like_sf"/>
</dbReference>
<dbReference type="SUPFAM" id="SSF52833">
    <property type="entry name" value="Thioredoxin-like"/>
    <property type="match status" value="1"/>
</dbReference>
<dbReference type="EMBL" id="RAQJ01000004">
    <property type="protein sequence ID" value="RKE92202.1"/>
    <property type="molecule type" value="Genomic_DNA"/>
</dbReference>
<dbReference type="Proteomes" id="UP000284892">
    <property type="component" value="Unassembled WGS sequence"/>
</dbReference>
<dbReference type="Pfam" id="PF00578">
    <property type="entry name" value="AhpC-TSA"/>
    <property type="match status" value="1"/>
</dbReference>
<dbReference type="InterPro" id="IPR000866">
    <property type="entry name" value="AhpC/TSA"/>
</dbReference>
<evidence type="ECO:0000259" key="1">
    <source>
        <dbReference type="PROSITE" id="PS51352"/>
    </source>
</evidence>
<dbReference type="GO" id="GO:0016209">
    <property type="term" value="F:antioxidant activity"/>
    <property type="evidence" value="ECO:0007669"/>
    <property type="project" value="InterPro"/>
</dbReference>
<dbReference type="AlphaFoldDB" id="A0A420DGI2"/>
<dbReference type="CDD" id="cd02969">
    <property type="entry name" value="PRX_like1"/>
    <property type="match status" value="1"/>
</dbReference>
<dbReference type="OrthoDB" id="9809746at2"/>
<dbReference type="PROSITE" id="PS51352">
    <property type="entry name" value="THIOREDOXIN_2"/>
    <property type="match status" value="1"/>
</dbReference>
<reference evidence="2 3" key="1">
    <citation type="submission" date="2018-09" db="EMBL/GenBank/DDBJ databases">
        <title>Genomic Encyclopedia of Archaeal and Bacterial Type Strains, Phase II (KMG-II): from individual species to whole genera.</title>
        <authorList>
            <person name="Goeker M."/>
        </authorList>
    </citation>
    <scope>NUCLEOTIDE SEQUENCE [LARGE SCALE GENOMIC DNA]</scope>
    <source>
        <strain evidence="2 3">DSM 26283</strain>
    </source>
</reference>